<comment type="caution">
    <text evidence="3">The sequence shown here is derived from an EMBL/GenBank/DDBJ whole genome shotgun (WGS) entry which is preliminary data.</text>
</comment>
<proteinExistence type="predicted"/>
<keyword evidence="2" id="KW-1133">Transmembrane helix</keyword>
<feature type="compositionally biased region" description="Polar residues" evidence="1">
    <location>
        <begin position="173"/>
        <end position="184"/>
    </location>
</feature>
<evidence type="ECO:0000313" key="4">
    <source>
        <dbReference type="Proteomes" id="UP001498398"/>
    </source>
</evidence>
<dbReference type="Proteomes" id="UP001498398">
    <property type="component" value="Unassembled WGS sequence"/>
</dbReference>
<dbReference type="EMBL" id="JBANRG010000017">
    <property type="protein sequence ID" value="KAK7458780.1"/>
    <property type="molecule type" value="Genomic_DNA"/>
</dbReference>
<keyword evidence="4" id="KW-1185">Reference proteome</keyword>
<organism evidence="3 4">
    <name type="scientific">Marasmiellus scandens</name>
    <dbReference type="NCBI Taxonomy" id="2682957"/>
    <lineage>
        <taxon>Eukaryota</taxon>
        <taxon>Fungi</taxon>
        <taxon>Dikarya</taxon>
        <taxon>Basidiomycota</taxon>
        <taxon>Agaricomycotina</taxon>
        <taxon>Agaricomycetes</taxon>
        <taxon>Agaricomycetidae</taxon>
        <taxon>Agaricales</taxon>
        <taxon>Marasmiineae</taxon>
        <taxon>Omphalotaceae</taxon>
        <taxon>Marasmiellus</taxon>
    </lineage>
</organism>
<sequence>MNIISGFLAFLSTLSGLFKSSLTFFLVILLVILIVTTTLLFILFACAVFSFHTALAESQTSKSKEGREKVRVEERRQSPRRKDAQSREVAKLRHLLQVQTERVDNLVLEAHRQLDAIRKDVSICKCQRDLLELQSTGLEENGRRRRKDSGSDDSVLEEKFEEADQSEERLGSISPSGSHGFQLV</sequence>
<protein>
    <submittedName>
        <fullName evidence="3">Uncharacterized protein</fullName>
    </submittedName>
</protein>
<evidence type="ECO:0000313" key="3">
    <source>
        <dbReference type="EMBL" id="KAK7458780.1"/>
    </source>
</evidence>
<gene>
    <name evidence="3" type="ORF">VKT23_009785</name>
</gene>
<keyword evidence="2" id="KW-0472">Membrane</keyword>
<name>A0ABR1JE69_9AGAR</name>
<evidence type="ECO:0000256" key="1">
    <source>
        <dbReference type="SAM" id="MobiDB-lite"/>
    </source>
</evidence>
<evidence type="ECO:0000256" key="2">
    <source>
        <dbReference type="SAM" id="Phobius"/>
    </source>
</evidence>
<keyword evidence="2" id="KW-0812">Transmembrane</keyword>
<feature type="region of interest" description="Disordered" evidence="1">
    <location>
        <begin position="62"/>
        <end position="85"/>
    </location>
</feature>
<reference evidence="3 4" key="1">
    <citation type="submission" date="2024-01" db="EMBL/GenBank/DDBJ databases">
        <title>A draft genome for the cacao thread blight pathogen Marasmiellus scandens.</title>
        <authorList>
            <person name="Baruah I.K."/>
            <person name="Leung J."/>
            <person name="Bukari Y."/>
            <person name="Amoako-Attah I."/>
            <person name="Meinhardt L.W."/>
            <person name="Bailey B.A."/>
            <person name="Cohen S.P."/>
        </authorList>
    </citation>
    <scope>NUCLEOTIDE SEQUENCE [LARGE SCALE GENOMIC DNA]</scope>
    <source>
        <strain evidence="3 4">GH-19</strain>
    </source>
</reference>
<accession>A0ABR1JE69</accession>
<feature type="transmembrane region" description="Helical" evidence="2">
    <location>
        <begin position="25"/>
        <end position="55"/>
    </location>
</feature>
<feature type="region of interest" description="Disordered" evidence="1">
    <location>
        <begin position="139"/>
        <end position="184"/>
    </location>
</feature>